<protein>
    <recommendedName>
        <fullName evidence="3">NodB homology domain-containing protein</fullName>
    </recommendedName>
</protein>
<name>A0A133V6L2_9EURY</name>
<sequence length="236" mass="27692">MSVILRFDVDRAYPNAVYNHLRVFWNVFPSLDFLGYLDFVKKLLDDLNYRGIKASFFFRPSTLPKEDFAERILRDRHSVGLHAVRTQSFKDFSGELSKISKRFEGKVLGFSKHGSGRRLSRKHEASYNPRKYVQYAKRANLQYFLGNGEDPSEEETVINGVLFFPSAFWLNRNFREDKFTVDWLVEKSTHRDVVLLAHPCQILLEIERGGLIAREYEEIIDRVDDFKTIDEIVEGR</sequence>
<accession>A0A133V6L2</accession>
<evidence type="ECO:0000313" key="1">
    <source>
        <dbReference type="EMBL" id="KXB02073.1"/>
    </source>
</evidence>
<comment type="caution">
    <text evidence="1">The sequence shown here is derived from an EMBL/GenBank/DDBJ whole genome shotgun (WGS) entry which is preliminary data.</text>
</comment>
<reference evidence="1 2" key="1">
    <citation type="journal article" date="2016" name="Sci. Rep.">
        <title>Metabolic traits of an uncultured archaeal lineage -MSBL1- from brine pools of the Red Sea.</title>
        <authorList>
            <person name="Mwirichia R."/>
            <person name="Alam I."/>
            <person name="Rashid M."/>
            <person name="Vinu M."/>
            <person name="Ba-Alawi W."/>
            <person name="Anthony Kamau A."/>
            <person name="Kamanda Ngugi D."/>
            <person name="Goker M."/>
            <person name="Klenk H.P."/>
            <person name="Bajic V."/>
            <person name="Stingl U."/>
        </authorList>
    </citation>
    <scope>NUCLEOTIDE SEQUENCE [LARGE SCALE GENOMIC DNA]</scope>
    <source>
        <strain evidence="1">SCGC-AAA261F17</strain>
    </source>
</reference>
<evidence type="ECO:0000313" key="2">
    <source>
        <dbReference type="Proteomes" id="UP000070035"/>
    </source>
</evidence>
<dbReference type="EMBL" id="LHXY01000014">
    <property type="protein sequence ID" value="KXB02073.1"/>
    <property type="molecule type" value="Genomic_DNA"/>
</dbReference>
<organism evidence="1 2">
    <name type="scientific">candidate division MSBL1 archaeon SCGC-AAA261F17</name>
    <dbReference type="NCBI Taxonomy" id="1698274"/>
    <lineage>
        <taxon>Archaea</taxon>
        <taxon>Methanobacteriati</taxon>
        <taxon>Methanobacteriota</taxon>
        <taxon>candidate division MSBL1</taxon>
    </lineage>
</organism>
<evidence type="ECO:0008006" key="3">
    <source>
        <dbReference type="Google" id="ProtNLM"/>
    </source>
</evidence>
<dbReference type="GO" id="GO:0005975">
    <property type="term" value="P:carbohydrate metabolic process"/>
    <property type="evidence" value="ECO:0007669"/>
    <property type="project" value="InterPro"/>
</dbReference>
<gene>
    <name evidence="1" type="ORF">AKJ44_01460</name>
</gene>
<dbReference type="Proteomes" id="UP000070035">
    <property type="component" value="Unassembled WGS sequence"/>
</dbReference>
<dbReference type="SUPFAM" id="SSF88713">
    <property type="entry name" value="Glycoside hydrolase/deacetylase"/>
    <property type="match status" value="1"/>
</dbReference>
<proteinExistence type="predicted"/>
<dbReference type="InterPro" id="IPR011330">
    <property type="entry name" value="Glyco_hydro/deAcase_b/a-brl"/>
</dbReference>
<keyword evidence="2" id="KW-1185">Reference proteome</keyword>
<dbReference type="AlphaFoldDB" id="A0A133V6L2"/>